<evidence type="ECO:0000313" key="13">
    <source>
        <dbReference type="EMBL" id="MFC3114319.1"/>
    </source>
</evidence>
<evidence type="ECO:0000256" key="11">
    <source>
        <dbReference type="SAM" id="Phobius"/>
    </source>
</evidence>
<keyword evidence="5" id="KW-0997">Cell inner membrane</keyword>
<evidence type="ECO:0000256" key="7">
    <source>
        <dbReference type="ARBA" id="ARBA00022989"/>
    </source>
</evidence>
<evidence type="ECO:0000256" key="10">
    <source>
        <dbReference type="ARBA" id="ARBA00030775"/>
    </source>
</evidence>
<accession>A0ABV7FDL8</accession>
<dbReference type="Pfam" id="PF12019">
    <property type="entry name" value="GspH"/>
    <property type="match status" value="1"/>
</dbReference>
<reference evidence="14" key="1">
    <citation type="journal article" date="2019" name="Int. J. Syst. Evol. Microbiol.">
        <title>The Global Catalogue of Microorganisms (GCM) 10K type strain sequencing project: providing services to taxonomists for standard genome sequencing and annotation.</title>
        <authorList>
            <consortium name="The Broad Institute Genomics Platform"/>
            <consortium name="The Broad Institute Genome Sequencing Center for Infectious Disease"/>
            <person name="Wu L."/>
            <person name="Ma J."/>
        </authorList>
    </citation>
    <scope>NUCLEOTIDE SEQUENCE [LARGE SCALE GENOMIC DNA]</scope>
    <source>
        <strain evidence="14">KCTC 52237</strain>
    </source>
</reference>
<evidence type="ECO:0000256" key="9">
    <source>
        <dbReference type="ARBA" id="ARBA00025772"/>
    </source>
</evidence>
<evidence type="ECO:0000256" key="6">
    <source>
        <dbReference type="ARBA" id="ARBA00022692"/>
    </source>
</evidence>
<keyword evidence="7 11" id="KW-1133">Transmembrane helix</keyword>
<proteinExistence type="inferred from homology"/>
<dbReference type="InterPro" id="IPR012902">
    <property type="entry name" value="N_methyl_site"/>
</dbReference>
<keyword evidence="6 11" id="KW-0812">Transmembrane</keyword>
<dbReference type="InterPro" id="IPR022346">
    <property type="entry name" value="T2SS_GspH"/>
</dbReference>
<keyword evidence="8 11" id="KW-0472">Membrane</keyword>
<protein>
    <recommendedName>
        <fullName evidence="2">Type II secretion system protein H</fullName>
    </recommendedName>
    <alternativeName>
        <fullName evidence="10">General secretion pathway protein H</fullName>
    </alternativeName>
</protein>
<keyword evidence="14" id="KW-1185">Reference proteome</keyword>
<gene>
    <name evidence="13" type="ORF">ACFODX_02045</name>
</gene>
<dbReference type="Pfam" id="PF07963">
    <property type="entry name" value="N_methyl"/>
    <property type="match status" value="1"/>
</dbReference>
<name>A0ABV7FDL8_9GAMM</name>
<evidence type="ECO:0000256" key="5">
    <source>
        <dbReference type="ARBA" id="ARBA00022519"/>
    </source>
</evidence>
<keyword evidence="3" id="KW-1003">Cell membrane</keyword>
<sequence>MKPKGFSLIELMVVLVISAIIIGFAVPSFFSLLRDINTKVAMYELLRAIESSRSLAVTSNNRTVLLANQEDWEQGWTLFIDKNHDGELNGEETLKLQKKALNNVKISANTHVEKYISFIGTGEGRKLGPNGSGAFQVGTIKICPDTEGTGYALVISRGGRTRIKTLTTAECTEIN</sequence>
<comment type="similarity">
    <text evidence="9">Belongs to the GSP H family.</text>
</comment>
<comment type="subcellular location">
    <subcellularLocation>
        <location evidence="1">Cell inner membrane</location>
        <topology evidence="1">Single-pass membrane protein</topology>
    </subcellularLocation>
</comment>
<dbReference type="RefSeq" id="WP_378115562.1">
    <property type="nucleotide sequence ID" value="NZ_JBHRTF010000002.1"/>
</dbReference>
<evidence type="ECO:0000256" key="8">
    <source>
        <dbReference type="ARBA" id="ARBA00023136"/>
    </source>
</evidence>
<evidence type="ECO:0000313" key="14">
    <source>
        <dbReference type="Proteomes" id="UP001595555"/>
    </source>
</evidence>
<comment type="caution">
    <text evidence="13">The sequence shown here is derived from an EMBL/GenBank/DDBJ whole genome shotgun (WGS) entry which is preliminary data.</text>
</comment>
<evidence type="ECO:0000256" key="3">
    <source>
        <dbReference type="ARBA" id="ARBA00022475"/>
    </source>
</evidence>
<dbReference type="Gene3D" id="3.55.40.10">
    <property type="entry name" value="minor pseudopilin epsh domain"/>
    <property type="match status" value="1"/>
</dbReference>
<dbReference type="NCBIfam" id="TIGR02532">
    <property type="entry name" value="IV_pilin_GFxxxE"/>
    <property type="match status" value="1"/>
</dbReference>
<evidence type="ECO:0000256" key="2">
    <source>
        <dbReference type="ARBA" id="ARBA00021549"/>
    </source>
</evidence>
<keyword evidence="4" id="KW-0488">Methylation</keyword>
<feature type="domain" description="General secretion pathway GspH" evidence="12">
    <location>
        <begin position="44"/>
        <end position="159"/>
    </location>
</feature>
<evidence type="ECO:0000256" key="4">
    <source>
        <dbReference type="ARBA" id="ARBA00022481"/>
    </source>
</evidence>
<dbReference type="Proteomes" id="UP001595555">
    <property type="component" value="Unassembled WGS sequence"/>
</dbReference>
<dbReference type="InterPro" id="IPR045584">
    <property type="entry name" value="Pilin-like"/>
</dbReference>
<organism evidence="13 14">
    <name type="scientific">Cellvibrio fontiphilus</name>
    <dbReference type="NCBI Taxonomy" id="1815559"/>
    <lineage>
        <taxon>Bacteria</taxon>
        <taxon>Pseudomonadati</taxon>
        <taxon>Pseudomonadota</taxon>
        <taxon>Gammaproteobacteria</taxon>
        <taxon>Cellvibrionales</taxon>
        <taxon>Cellvibrionaceae</taxon>
        <taxon>Cellvibrio</taxon>
    </lineage>
</organism>
<evidence type="ECO:0000259" key="12">
    <source>
        <dbReference type="Pfam" id="PF12019"/>
    </source>
</evidence>
<dbReference type="SUPFAM" id="SSF54523">
    <property type="entry name" value="Pili subunits"/>
    <property type="match status" value="1"/>
</dbReference>
<dbReference type="PROSITE" id="PS00409">
    <property type="entry name" value="PROKAR_NTER_METHYL"/>
    <property type="match status" value="1"/>
</dbReference>
<dbReference type="EMBL" id="JBHRTF010000002">
    <property type="protein sequence ID" value="MFC3114319.1"/>
    <property type="molecule type" value="Genomic_DNA"/>
</dbReference>
<feature type="transmembrane region" description="Helical" evidence="11">
    <location>
        <begin position="12"/>
        <end position="33"/>
    </location>
</feature>
<evidence type="ECO:0000256" key="1">
    <source>
        <dbReference type="ARBA" id="ARBA00004377"/>
    </source>
</evidence>